<feature type="domain" description="Ig-like" evidence="8">
    <location>
        <begin position="15"/>
        <end position="83"/>
    </location>
</feature>
<dbReference type="PROSITE" id="PS50835">
    <property type="entry name" value="IG_LIKE"/>
    <property type="match status" value="1"/>
</dbReference>
<dbReference type="GO" id="GO:0007157">
    <property type="term" value="P:heterophilic cell-cell adhesion via plasma membrane cell adhesion molecules"/>
    <property type="evidence" value="ECO:0007669"/>
    <property type="project" value="TreeGrafter"/>
</dbReference>
<dbReference type="GO" id="GO:0016020">
    <property type="term" value="C:membrane"/>
    <property type="evidence" value="ECO:0007669"/>
    <property type="project" value="UniProtKB-SubCell"/>
</dbReference>
<evidence type="ECO:0000256" key="3">
    <source>
        <dbReference type="ARBA" id="ARBA00022737"/>
    </source>
</evidence>
<keyword evidence="5" id="KW-1015">Disulfide bond</keyword>
<dbReference type="SMART" id="SM00409">
    <property type="entry name" value="IG"/>
    <property type="match status" value="1"/>
</dbReference>
<evidence type="ECO:0000259" key="8">
    <source>
        <dbReference type="PROSITE" id="PS50835"/>
    </source>
</evidence>
<comment type="subcellular location">
    <subcellularLocation>
        <location evidence="1">Membrane</location>
    </subcellularLocation>
</comment>
<keyword evidence="3" id="KW-0677">Repeat</keyword>
<dbReference type="SMART" id="SM00408">
    <property type="entry name" value="IGc2"/>
    <property type="match status" value="1"/>
</dbReference>
<evidence type="ECO:0000256" key="6">
    <source>
        <dbReference type="ARBA" id="ARBA00023180"/>
    </source>
</evidence>
<evidence type="ECO:0000313" key="9">
    <source>
        <dbReference type="EMBL" id="CAG7830386.1"/>
    </source>
</evidence>
<dbReference type="InterPro" id="IPR003599">
    <property type="entry name" value="Ig_sub"/>
</dbReference>
<organism evidence="9 10">
    <name type="scientific">Allacma fusca</name>
    <dbReference type="NCBI Taxonomy" id="39272"/>
    <lineage>
        <taxon>Eukaryota</taxon>
        <taxon>Metazoa</taxon>
        <taxon>Ecdysozoa</taxon>
        <taxon>Arthropoda</taxon>
        <taxon>Hexapoda</taxon>
        <taxon>Collembola</taxon>
        <taxon>Symphypleona</taxon>
        <taxon>Sminthuridae</taxon>
        <taxon>Allacma</taxon>
    </lineage>
</organism>
<dbReference type="PANTHER" id="PTHR23277">
    <property type="entry name" value="NECTIN-RELATED"/>
    <property type="match status" value="1"/>
</dbReference>
<dbReference type="InterPro" id="IPR003598">
    <property type="entry name" value="Ig_sub2"/>
</dbReference>
<dbReference type="OrthoDB" id="2152335at2759"/>
<dbReference type="GO" id="GO:0005912">
    <property type="term" value="C:adherens junction"/>
    <property type="evidence" value="ECO:0007669"/>
    <property type="project" value="TreeGrafter"/>
</dbReference>
<feature type="non-terminal residue" evidence="9">
    <location>
        <position position="170"/>
    </location>
</feature>
<dbReference type="Proteomes" id="UP000708208">
    <property type="component" value="Unassembled WGS sequence"/>
</dbReference>
<gene>
    <name evidence="9" type="ORF">AFUS01_LOCUS40191</name>
</gene>
<dbReference type="InterPro" id="IPR007110">
    <property type="entry name" value="Ig-like_dom"/>
</dbReference>
<dbReference type="InterPro" id="IPR051427">
    <property type="entry name" value="Nectin/Nectin-like"/>
</dbReference>
<proteinExistence type="predicted"/>
<dbReference type="EMBL" id="CAJVCH010555617">
    <property type="protein sequence ID" value="CAG7830386.1"/>
    <property type="molecule type" value="Genomic_DNA"/>
</dbReference>
<evidence type="ECO:0000256" key="4">
    <source>
        <dbReference type="ARBA" id="ARBA00023136"/>
    </source>
</evidence>
<evidence type="ECO:0000256" key="1">
    <source>
        <dbReference type="ARBA" id="ARBA00004370"/>
    </source>
</evidence>
<evidence type="ECO:0000313" key="10">
    <source>
        <dbReference type="Proteomes" id="UP000708208"/>
    </source>
</evidence>
<keyword evidence="6" id="KW-0325">Glycoprotein</keyword>
<dbReference type="Pfam" id="PF13927">
    <property type="entry name" value="Ig_3"/>
    <property type="match status" value="1"/>
</dbReference>
<dbReference type="GO" id="GO:0007156">
    <property type="term" value="P:homophilic cell adhesion via plasma membrane adhesion molecules"/>
    <property type="evidence" value="ECO:0007669"/>
    <property type="project" value="TreeGrafter"/>
</dbReference>
<keyword evidence="7" id="KW-1133">Transmembrane helix</keyword>
<name>A0A8J2Q207_9HEXA</name>
<comment type="caution">
    <text evidence="9">The sequence shown here is derived from an EMBL/GenBank/DDBJ whole genome shotgun (WGS) entry which is preliminary data.</text>
</comment>
<reference evidence="9" key="1">
    <citation type="submission" date="2021-06" db="EMBL/GenBank/DDBJ databases">
        <authorList>
            <person name="Hodson N. C."/>
            <person name="Mongue J. A."/>
            <person name="Jaron S. K."/>
        </authorList>
    </citation>
    <scope>NUCLEOTIDE SEQUENCE</scope>
</reference>
<feature type="transmembrane region" description="Helical" evidence="7">
    <location>
        <begin position="96"/>
        <end position="119"/>
    </location>
</feature>
<keyword evidence="7" id="KW-0812">Transmembrane</keyword>
<accession>A0A8J2Q207</accession>
<dbReference type="PANTHER" id="PTHR23277:SF108">
    <property type="entry name" value="FASCICLIN-3"/>
    <property type="match status" value="1"/>
</dbReference>
<evidence type="ECO:0000256" key="2">
    <source>
        <dbReference type="ARBA" id="ARBA00022729"/>
    </source>
</evidence>
<dbReference type="AlphaFoldDB" id="A0A8J2Q207"/>
<sequence length="170" mass="19073">MGRLNASQSLDFVVGSSQSLNCSVTGFPMPQILWFRNNISIPRTVEANETILIFPEVLYSHSGIYTCRATNFVGTVTSEFKVTTKIDLLESANQDIMIGFSIAACVGVVIFVVLSLVFWRRIQKQKKLLRQLTEEEIAEFELGNPEAVNTDENTNNQGHLLAYNMAYEFP</sequence>
<evidence type="ECO:0000256" key="5">
    <source>
        <dbReference type="ARBA" id="ARBA00023157"/>
    </source>
</evidence>
<protein>
    <recommendedName>
        <fullName evidence="8">Ig-like domain-containing protein</fullName>
    </recommendedName>
</protein>
<keyword evidence="2" id="KW-0732">Signal</keyword>
<keyword evidence="10" id="KW-1185">Reference proteome</keyword>
<keyword evidence="4 7" id="KW-0472">Membrane</keyword>
<evidence type="ECO:0000256" key="7">
    <source>
        <dbReference type="SAM" id="Phobius"/>
    </source>
</evidence>